<feature type="compositionally biased region" description="Low complexity" evidence="10">
    <location>
        <begin position="1"/>
        <end position="13"/>
    </location>
</feature>
<dbReference type="InterPro" id="IPR002867">
    <property type="entry name" value="IBR_dom"/>
</dbReference>
<keyword evidence="7" id="KW-0833">Ubl conjugation pathway</keyword>
<feature type="domain" description="RING-type" evidence="11">
    <location>
        <begin position="249"/>
        <end position="441"/>
    </location>
</feature>
<keyword evidence="4" id="KW-0479">Metal-binding</keyword>
<evidence type="ECO:0000256" key="7">
    <source>
        <dbReference type="ARBA" id="ARBA00022786"/>
    </source>
</evidence>
<keyword evidence="3" id="KW-0808">Transferase</keyword>
<accession>A0ABY0GXJ6</accession>
<keyword evidence="13" id="KW-1185">Reference proteome</keyword>
<dbReference type="CDD" id="cd22584">
    <property type="entry name" value="Rcat_RBR_unk"/>
    <property type="match status" value="1"/>
</dbReference>
<dbReference type="PANTHER" id="PTHR11685">
    <property type="entry name" value="RBR FAMILY RING FINGER AND IBR DOMAIN-CONTAINING"/>
    <property type="match status" value="1"/>
</dbReference>
<evidence type="ECO:0000256" key="3">
    <source>
        <dbReference type="ARBA" id="ARBA00022679"/>
    </source>
</evidence>
<comment type="caution">
    <text evidence="12">The sequence shown here is derived from an EMBL/GenBank/DDBJ whole genome shotgun (WGS) entry which is preliminary data.</text>
</comment>
<evidence type="ECO:0000256" key="1">
    <source>
        <dbReference type="ARBA" id="ARBA00001798"/>
    </source>
</evidence>
<dbReference type="PROSITE" id="PS51873">
    <property type="entry name" value="TRIAD"/>
    <property type="match status" value="1"/>
</dbReference>
<feature type="coiled-coil region" evidence="9">
    <location>
        <begin position="445"/>
        <end position="528"/>
    </location>
</feature>
<dbReference type="EC" id="2.3.2.31" evidence="2"/>
<organism evidence="12 13">
    <name type="scientific">Monosporascus cannonballus</name>
    <dbReference type="NCBI Taxonomy" id="155416"/>
    <lineage>
        <taxon>Eukaryota</taxon>
        <taxon>Fungi</taxon>
        <taxon>Dikarya</taxon>
        <taxon>Ascomycota</taxon>
        <taxon>Pezizomycotina</taxon>
        <taxon>Sordariomycetes</taxon>
        <taxon>Xylariomycetidae</taxon>
        <taxon>Xylariales</taxon>
        <taxon>Xylariales incertae sedis</taxon>
        <taxon>Monosporascus</taxon>
    </lineage>
</organism>
<keyword evidence="6" id="KW-0863">Zinc-finger</keyword>
<keyword evidence="9" id="KW-0175">Coiled coil</keyword>
<sequence>MSASGSGSSTVEVVVEESSKASIDQSEDGEIEARRWKMRRKPVPEPADSAIALPDMLEDVDETGWMKYEPPAGLKTVPDIESDIILQVIQDSIDRIKARIVEDEERRKVEAEAARAKEEKEAREESEKGKQLDVPNVTVDIVDDEPVRPSTPNRNPYTCMMRKQTMRIDPDGLLVPAIRPRLKKRSLFGLLRRLNYSSENGETSAVGAARHKHNNPPRSLDLTGRKRPAFIAMKKVTGSSPKSSIDEDALVECVSCLDDFSARETIRAPCHNYCRDCFRRLISAACQNEQQWPPKCCLNAIPDATILLGVDSELQRQWRLRGAEWNIPVGERIYCSEPSCSIWCRPDEINAALGAARCSHGHWTCTICRGPQHDAAEACPQDRDLLRTNELAEEEGWKRCYGCGAYVEHREACQHMTCRCGAEFCYVCSARWRTCACTMEQLADVKREAAARRQARQDREAQEEAELREALRLVAEFEREEALKAELLRQEQARLAEERRRRELEERIRREEARRAAVEAKFRDLRAALADLHDGQRCAVRRDHEAEEADLAARSAGKLDELRRRHETERAELGEATTARLREREWALAREYAARVAEERRIEEQYAAQLNAYWAQRSGGEAAARAALCSLQRRMDEGFAAWKKWMDGELESYRWEAREEQAIREELMDDRERRVAEGTEADREAFTQRRRAELRWVEVVVAERESMLNEMGAAELENAENIDAWFVEDALDELAIAQGNGEVQDLEEFPVPGAFIE</sequence>
<evidence type="ECO:0000313" key="12">
    <source>
        <dbReference type="EMBL" id="RYO77240.1"/>
    </source>
</evidence>
<protein>
    <recommendedName>
        <fullName evidence="2">RBR-type E3 ubiquitin transferase</fullName>
        <ecNumber evidence="2">2.3.2.31</ecNumber>
    </recommendedName>
</protein>
<evidence type="ECO:0000256" key="5">
    <source>
        <dbReference type="ARBA" id="ARBA00022737"/>
    </source>
</evidence>
<keyword evidence="8" id="KW-0862">Zinc</keyword>
<evidence type="ECO:0000259" key="11">
    <source>
        <dbReference type="PROSITE" id="PS51873"/>
    </source>
</evidence>
<evidence type="ECO:0000256" key="2">
    <source>
        <dbReference type="ARBA" id="ARBA00012251"/>
    </source>
</evidence>
<dbReference type="InterPro" id="IPR031127">
    <property type="entry name" value="E3_UB_ligase_RBR"/>
</dbReference>
<feature type="compositionally biased region" description="Basic and acidic residues" evidence="10">
    <location>
        <begin position="112"/>
        <end position="131"/>
    </location>
</feature>
<evidence type="ECO:0000256" key="6">
    <source>
        <dbReference type="ARBA" id="ARBA00022771"/>
    </source>
</evidence>
<evidence type="ECO:0000313" key="13">
    <source>
        <dbReference type="Proteomes" id="UP000294003"/>
    </source>
</evidence>
<feature type="region of interest" description="Disordered" evidence="10">
    <location>
        <begin position="112"/>
        <end position="132"/>
    </location>
</feature>
<name>A0ABY0GXJ6_9PEZI</name>
<dbReference type="EMBL" id="QJNS01000484">
    <property type="protein sequence ID" value="RYO77240.1"/>
    <property type="molecule type" value="Genomic_DNA"/>
</dbReference>
<proteinExistence type="predicted"/>
<evidence type="ECO:0000256" key="10">
    <source>
        <dbReference type="SAM" id="MobiDB-lite"/>
    </source>
</evidence>
<reference evidence="12 13" key="1">
    <citation type="submission" date="2018-06" db="EMBL/GenBank/DDBJ databases">
        <title>Complete Genomes of Monosporascus.</title>
        <authorList>
            <person name="Robinson A.J."/>
            <person name="Natvig D.O."/>
        </authorList>
    </citation>
    <scope>NUCLEOTIDE SEQUENCE [LARGE SCALE GENOMIC DNA]</scope>
    <source>
        <strain evidence="12 13">CBS 609.92</strain>
    </source>
</reference>
<comment type="catalytic activity">
    <reaction evidence="1">
        <text>[E2 ubiquitin-conjugating enzyme]-S-ubiquitinyl-L-cysteine + [acceptor protein]-L-lysine = [E2 ubiquitin-conjugating enzyme]-L-cysteine + [acceptor protein]-N(6)-ubiquitinyl-L-lysine.</text>
        <dbReference type="EC" id="2.3.2.31"/>
    </reaction>
</comment>
<dbReference type="Pfam" id="PF01485">
    <property type="entry name" value="IBR"/>
    <property type="match status" value="1"/>
</dbReference>
<keyword evidence="5" id="KW-0677">Repeat</keyword>
<dbReference type="Proteomes" id="UP000294003">
    <property type="component" value="Unassembled WGS sequence"/>
</dbReference>
<dbReference type="Gene3D" id="1.20.120.1750">
    <property type="match status" value="1"/>
</dbReference>
<evidence type="ECO:0000256" key="9">
    <source>
        <dbReference type="SAM" id="Coils"/>
    </source>
</evidence>
<feature type="region of interest" description="Disordered" evidence="10">
    <location>
        <begin position="1"/>
        <end position="32"/>
    </location>
</feature>
<evidence type="ECO:0000256" key="8">
    <source>
        <dbReference type="ARBA" id="ARBA00022833"/>
    </source>
</evidence>
<dbReference type="SUPFAM" id="SSF57850">
    <property type="entry name" value="RING/U-box"/>
    <property type="match status" value="1"/>
</dbReference>
<gene>
    <name evidence="12" type="ORF">DL762_009394</name>
</gene>
<evidence type="ECO:0000256" key="4">
    <source>
        <dbReference type="ARBA" id="ARBA00022723"/>
    </source>
</evidence>
<dbReference type="InterPro" id="IPR044066">
    <property type="entry name" value="TRIAD_supradom"/>
</dbReference>